<protein>
    <recommendedName>
        <fullName evidence="4">Complement component C9</fullName>
    </recommendedName>
</protein>
<dbReference type="PANTHER" id="PTHR45742:SF3">
    <property type="entry name" value="COMPLEMENT COMPONENT C9"/>
    <property type="match status" value="1"/>
</dbReference>
<evidence type="ECO:0000256" key="14">
    <source>
        <dbReference type="ARBA" id="ARBA00022875"/>
    </source>
</evidence>
<keyword evidence="15" id="KW-0473">Membrane attack complex</keyword>
<name>A0A8X7XD15_POLSE</name>
<dbReference type="InterPro" id="IPR020864">
    <property type="entry name" value="MACPF"/>
</dbReference>
<dbReference type="InterPro" id="IPR036383">
    <property type="entry name" value="TSP1_rpt_sf"/>
</dbReference>
<evidence type="ECO:0000256" key="4">
    <source>
        <dbReference type="ARBA" id="ARBA00018261"/>
    </source>
</evidence>
<dbReference type="Gene3D" id="2.20.100.10">
    <property type="entry name" value="Thrombospondin type-1 (TSP1) repeat"/>
    <property type="match status" value="1"/>
</dbReference>
<comment type="similarity">
    <text evidence="3">Belongs to the complement C6/C7/C8/C9 family.</text>
</comment>
<evidence type="ECO:0000256" key="2">
    <source>
        <dbReference type="ARBA" id="ARBA00004613"/>
    </source>
</evidence>
<keyword evidence="29" id="KW-1185">Reference proteome</keyword>
<dbReference type="PROSITE" id="PS00279">
    <property type="entry name" value="MACPF_1"/>
    <property type="match status" value="1"/>
</dbReference>
<dbReference type="PROSITE" id="PS01209">
    <property type="entry name" value="LDLRA_1"/>
    <property type="match status" value="1"/>
</dbReference>
<dbReference type="GO" id="GO:0031640">
    <property type="term" value="P:killing of cells of another organism"/>
    <property type="evidence" value="ECO:0007669"/>
    <property type="project" value="UniProtKB-KW"/>
</dbReference>
<gene>
    <name evidence="28" type="primary">C9</name>
    <name evidence="28" type="ORF">GTO96_0016391</name>
</gene>
<dbReference type="SUPFAM" id="SSF50044">
    <property type="entry name" value="SH3-domain"/>
    <property type="match status" value="1"/>
</dbReference>
<feature type="compositionally biased region" description="Acidic residues" evidence="25">
    <location>
        <begin position="1147"/>
        <end position="1156"/>
    </location>
</feature>
<feature type="region of interest" description="Disordered" evidence="25">
    <location>
        <begin position="843"/>
        <end position="995"/>
    </location>
</feature>
<feature type="compositionally biased region" description="Acidic residues" evidence="25">
    <location>
        <begin position="1086"/>
        <end position="1101"/>
    </location>
</feature>
<sequence length="1179" mass="132869">MPWFDEMWDHVMITDIWKRIGVASIMEKMHEASLQWKEEEHFRNRREVNSLGSIDCKMSPWSHWSKCYPCSGKKFRSRSIIEFGQFKGLTCNQPLGDSEPCKTPDICIEEVPQCSAGQFTCDSGRCIKQRLECNGDNDCGDYSDENCDEEAKKPPCRNLDIDVSELGRTAGYGINILGMSPRSLPFDNEFYNGICDRIRDGNTRQYFRKPWNTATLLYQTQVDDSFTQEIYEDTTSLVKDILQKSSHSFNIGLSFKFEPTENLKSNSTANINFNYNKSESLRTFEQYTNSKNKAFLRVKGNIQLGTFRIRTREPMLTDTFVEDLKYLPPGYEKGEYFRFFEDYGTHYASSGKAGGHYDLVYVLDTEKMKQFKTETKEVVECLGYGLGLNVDKISSDLLKFHGEHCPHKDKIYAEGSHNTSAIIGDIVSLVQGGTVEFAASFNSKLKEKFVVDMETYVNWAKSLNDGPVLTETTPSPIYTLLPPDMPHFSEKKANIQRALDDYIAEYSVCKCRPCKNGGTATLVNGECICLCTFHYKGIACEIKKPEVPKGVRVRSRECQKERERETESEKSKESKINRAVRAFKYVKHHRTKQLQGREQCEGSLSAFFRGASQAPKADVKAIMAKFNNANEGVPASQLKLTPTPFPGVASGQVKKVVSPFQKTDFNQGNTTLNTQPKPVFVKPQGSLRLHQEGNNDKDPPFPKLKATQMKSLGQSDETKPLFPKQPINIKNTELVKTDETKPAFLKPSTLKPVSNSNLSEKEPKPNFQKTPSSAKPPWVTESSQNEDSGTKTVPKPKPKVGSFKINKETEEGSPGTDSQVKPYGGITLKPTVKPIGQTIVIEKKEQTETNENKASNPRDAFLAKLNQGASGATTGAALKSPVHKPNVVKKTFGPNLDKENEKNNSSAPKRKTLPHKLAIGNPPTKPNRPPFVNLEQHKTNTSFSSLDEDMYEDLEERWEKENKEQDKKREKEQKKRLEQEKKEQKDREKKENEIRKRFKLVGPIEVIHEAKGKVDCKGGKNELSLKQGERVEIIRVTDNPEGKWLGRTADGSYGYIKTELVEVDYGALKSQQKKPVLPSSRIQAENDPDVYDDVGAQDDVDSSQRGSGVILPPLPNEDDIYHDVDNPELSVRIPPPPQFAKDKTPADDEIYDDVESTDFPPPPPESRDSDIYDDIGDGM</sequence>
<keyword evidence="6" id="KW-1134">Transmembrane beta strand</keyword>
<dbReference type="Pfam" id="PF14603">
    <property type="entry name" value="hSH3"/>
    <property type="match status" value="1"/>
</dbReference>
<dbReference type="Gene3D" id="2.30.30.40">
    <property type="entry name" value="SH3 Domains"/>
    <property type="match status" value="1"/>
</dbReference>
<dbReference type="GO" id="GO:0005576">
    <property type="term" value="C:extracellular region"/>
    <property type="evidence" value="ECO:0007669"/>
    <property type="project" value="UniProtKB-SubCell"/>
</dbReference>
<evidence type="ECO:0000256" key="22">
    <source>
        <dbReference type="ARBA" id="ARBA00093512"/>
    </source>
</evidence>
<comment type="subunit">
    <text evidence="22">Homooligomer; about 20 C9 chains oligomerize to give rise to a huge beta-barrel that forms a 100 Angstrom diameter pore in target membranes. Component of the membrane attack complex (MAC), composed of complement C5b, C6, C7, C8A, C8B, C8G and multiple copies of the pore-forming subunit C9.</text>
</comment>
<comment type="function">
    <text evidence="21">Pore-forming component of the membrane attack complex (MAC), a multiprotein complex activated by the complement cascade, which inserts into a target cell membrane and forms a pore, leading to target cell membrane rupture and cell lysis. The MAC is initiated by proteolytic cleavage of C5 into complement C5b in response to the classical, alternative, lectin and GZMK complement pathways. The complement pathways consist in a cascade of proteins that leads to phagocytosis and breakdown of pathogens and signaling that strengthens the adaptive immune system. Constitutes the pore-forming subunit of the MAC complex: during MAC assembly, C9 associates with the C5b8 intermediate complex, and polymerizes to complete the pore.</text>
</comment>
<keyword evidence="17 23" id="KW-1015">Disulfide bond</keyword>
<dbReference type="Gene3D" id="2.10.25.10">
    <property type="entry name" value="Laminin"/>
    <property type="match status" value="1"/>
</dbReference>
<evidence type="ECO:0000256" key="16">
    <source>
        <dbReference type="ARBA" id="ARBA00023136"/>
    </source>
</evidence>
<dbReference type="PROSITE" id="PS50068">
    <property type="entry name" value="LDLRA_2"/>
    <property type="match status" value="1"/>
</dbReference>
<keyword evidence="16" id="KW-0472">Membrane</keyword>
<keyword evidence="18" id="KW-0179">Complement alternate pathway</keyword>
<keyword evidence="10" id="KW-0399">Innate immunity</keyword>
<keyword evidence="13" id="KW-0391">Immunity</keyword>
<feature type="non-terminal residue" evidence="28">
    <location>
        <position position="1"/>
    </location>
</feature>
<keyword evidence="9" id="KW-1052">Target cell membrane</keyword>
<dbReference type="SUPFAM" id="SSF57424">
    <property type="entry name" value="LDL receptor-like module"/>
    <property type="match status" value="1"/>
</dbReference>
<dbReference type="FunFam" id="2.30.30.40:FF:000133">
    <property type="entry name" value="FYN-binding protein-like isoform X2"/>
    <property type="match status" value="1"/>
</dbReference>
<dbReference type="InterPro" id="IPR000884">
    <property type="entry name" value="TSP1_rpt"/>
</dbReference>
<dbReference type="AlphaFoldDB" id="A0A8X7XD15"/>
<feature type="non-terminal residue" evidence="28">
    <location>
        <position position="1179"/>
    </location>
</feature>
<dbReference type="Pfam" id="PF00057">
    <property type="entry name" value="Ldl_recept_a"/>
    <property type="match status" value="1"/>
</dbReference>
<feature type="region of interest" description="Disordered" evidence="25">
    <location>
        <begin position="555"/>
        <end position="574"/>
    </location>
</feature>
<dbReference type="InterPro" id="IPR002172">
    <property type="entry name" value="LDrepeatLR_classA_rpt"/>
</dbReference>
<dbReference type="Proteomes" id="UP000886611">
    <property type="component" value="Unassembled WGS sequence"/>
</dbReference>
<keyword evidence="8" id="KW-0245">EGF-like domain</keyword>
<dbReference type="GO" id="GO:0005579">
    <property type="term" value="C:membrane attack complex"/>
    <property type="evidence" value="ECO:0007669"/>
    <property type="project" value="UniProtKB-KW"/>
</dbReference>
<evidence type="ECO:0000256" key="15">
    <source>
        <dbReference type="ARBA" id="ARBA00023058"/>
    </source>
</evidence>
<evidence type="ECO:0000256" key="9">
    <source>
        <dbReference type="ARBA" id="ARBA00022537"/>
    </source>
</evidence>
<evidence type="ECO:0000256" key="10">
    <source>
        <dbReference type="ARBA" id="ARBA00022588"/>
    </source>
</evidence>
<evidence type="ECO:0000256" key="5">
    <source>
        <dbReference type="ARBA" id="ARBA00022443"/>
    </source>
</evidence>
<evidence type="ECO:0000313" key="29">
    <source>
        <dbReference type="Proteomes" id="UP000886611"/>
    </source>
</evidence>
<dbReference type="InterPro" id="IPR020863">
    <property type="entry name" value="MACPF_CS"/>
</dbReference>
<feature type="compositionally biased region" description="Acidic residues" evidence="25">
    <location>
        <begin position="946"/>
        <end position="956"/>
    </location>
</feature>
<feature type="domain" description="SH3" evidence="26">
    <location>
        <begin position="1005"/>
        <end position="1066"/>
    </location>
</feature>
<dbReference type="Pfam" id="PF01823">
    <property type="entry name" value="MACPF"/>
    <property type="match status" value="1"/>
</dbReference>
<dbReference type="InterPro" id="IPR036055">
    <property type="entry name" value="LDL_receptor-like_sf"/>
</dbReference>
<evidence type="ECO:0000256" key="12">
    <source>
        <dbReference type="ARBA" id="ARBA00022852"/>
    </source>
</evidence>
<evidence type="ECO:0000256" key="18">
    <source>
        <dbReference type="ARBA" id="ARBA00023162"/>
    </source>
</evidence>
<keyword evidence="7" id="KW-0964">Secreted</keyword>
<dbReference type="PROSITE" id="PS50092">
    <property type="entry name" value="TSP1"/>
    <property type="match status" value="1"/>
</dbReference>
<evidence type="ECO:0000256" key="25">
    <source>
        <dbReference type="SAM" id="MobiDB-lite"/>
    </source>
</evidence>
<dbReference type="EMBL" id="JAATIS010001721">
    <property type="protein sequence ID" value="KAG2465848.1"/>
    <property type="molecule type" value="Genomic_DNA"/>
</dbReference>
<dbReference type="SMART" id="SM00457">
    <property type="entry name" value="MACPF"/>
    <property type="match status" value="1"/>
</dbReference>
<keyword evidence="19" id="KW-0325">Glycoprotein</keyword>
<dbReference type="PROSITE" id="PS50002">
    <property type="entry name" value="SH3"/>
    <property type="match status" value="1"/>
</dbReference>
<evidence type="ECO:0000256" key="23">
    <source>
        <dbReference type="PROSITE-ProRule" id="PRU00124"/>
    </source>
</evidence>
<dbReference type="Gene3D" id="4.10.400.10">
    <property type="entry name" value="Low-density Lipoprotein Receptor"/>
    <property type="match status" value="1"/>
</dbReference>
<dbReference type="PANTHER" id="PTHR45742">
    <property type="entry name" value="COMPLEMENT COMPONENT C6"/>
    <property type="match status" value="1"/>
</dbReference>
<dbReference type="CDD" id="cd00112">
    <property type="entry name" value="LDLa"/>
    <property type="match status" value="1"/>
</dbReference>
<feature type="domain" description="MACPF" evidence="27">
    <location>
        <begin position="152"/>
        <end position="510"/>
    </location>
</feature>
<dbReference type="SUPFAM" id="SSF57196">
    <property type="entry name" value="EGF/Laminin"/>
    <property type="match status" value="1"/>
</dbReference>
<evidence type="ECO:0000256" key="7">
    <source>
        <dbReference type="ARBA" id="ARBA00022525"/>
    </source>
</evidence>
<dbReference type="GO" id="GO:0006957">
    <property type="term" value="P:complement activation, alternative pathway"/>
    <property type="evidence" value="ECO:0007669"/>
    <property type="project" value="UniProtKB-KW"/>
</dbReference>
<dbReference type="PRINTS" id="PR00764">
    <property type="entry name" value="COMPLEMENTC9"/>
</dbReference>
<feature type="region of interest" description="Disordered" evidence="25">
    <location>
        <begin position="1069"/>
        <end position="1179"/>
    </location>
</feature>
<keyword evidence="20" id="KW-1053">Target membrane</keyword>
<feature type="region of interest" description="Disordered" evidence="25">
    <location>
        <begin position="709"/>
        <end position="829"/>
    </location>
</feature>
<accession>A0A8X7XD15</accession>
<evidence type="ECO:0000256" key="17">
    <source>
        <dbReference type="ARBA" id="ARBA00023157"/>
    </source>
</evidence>
<dbReference type="InterPro" id="IPR001862">
    <property type="entry name" value="MAC_perforin"/>
</dbReference>
<dbReference type="FunFam" id="4.10.400.10:FF:000065">
    <property type="entry name" value="Transmembrane protease serine 7"/>
    <property type="match status" value="1"/>
</dbReference>
<evidence type="ECO:0000256" key="1">
    <source>
        <dbReference type="ARBA" id="ARBA00004276"/>
    </source>
</evidence>
<dbReference type="SUPFAM" id="SSF82895">
    <property type="entry name" value="TSP-1 type 1 repeat"/>
    <property type="match status" value="1"/>
</dbReference>
<keyword evidence="14" id="KW-0180">Complement pathway</keyword>
<feature type="compositionally biased region" description="Basic and acidic residues" evidence="25">
    <location>
        <begin position="957"/>
        <end position="995"/>
    </location>
</feature>
<evidence type="ECO:0000256" key="19">
    <source>
        <dbReference type="ARBA" id="ARBA00023180"/>
    </source>
</evidence>
<comment type="caution">
    <text evidence="23">Lacks conserved residue(s) required for the propagation of feature annotation.</text>
</comment>
<evidence type="ECO:0000259" key="26">
    <source>
        <dbReference type="PROSITE" id="PS50002"/>
    </source>
</evidence>
<evidence type="ECO:0000256" key="8">
    <source>
        <dbReference type="ARBA" id="ARBA00022536"/>
    </source>
</evidence>
<dbReference type="SMART" id="SM00192">
    <property type="entry name" value="LDLa"/>
    <property type="match status" value="1"/>
</dbReference>
<organism evidence="28 29">
    <name type="scientific">Polypterus senegalus</name>
    <name type="common">Senegal bichir</name>
    <dbReference type="NCBI Taxonomy" id="55291"/>
    <lineage>
        <taxon>Eukaryota</taxon>
        <taxon>Metazoa</taxon>
        <taxon>Chordata</taxon>
        <taxon>Craniata</taxon>
        <taxon>Vertebrata</taxon>
        <taxon>Euteleostomi</taxon>
        <taxon>Actinopterygii</taxon>
        <taxon>Polypteriformes</taxon>
        <taxon>Polypteridae</taxon>
        <taxon>Polypterus</taxon>
    </lineage>
</organism>
<feature type="disulfide bond" evidence="23">
    <location>
        <begin position="114"/>
        <end position="126"/>
    </location>
</feature>
<keyword evidence="12" id="KW-0204">Cytolysis</keyword>
<proteinExistence type="inferred from homology"/>
<keyword evidence="11" id="KW-0812">Transmembrane</keyword>
<evidence type="ECO:0000256" key="6">
    <source>
        <dbReference type="ARBA" id="ARBA00022452"/>
    </source>
</evidence>
<evidence type="ECO:0000313" key="28">
    <source>
        <dbReference type="EMBL" id="KAG2465848.1"/>
    </source>
</evidence>
<dbReference type="InterPro" id="IPR029294">
    <property type="entry name" value="hSH3"/>
</dbReference>
<comment type="caution">
    <text evidence="28">The sequence shown here is derived from an EMBL/GenBank/DDBJ whole genome shotgun (WGS) entry which is preliminary data.</text>
</comment>
<evidence type="ECO:0000256" key="24">
    <source>
        <dbReference type="PROSITE-ProRule" id="PRU00192"/>
    </source>
</evidence>
<evidence type="ECO:0000256" key="21">
    <source>
        <dbReference type="ARBA" id="ARBA00093294"/>
    </source>
</evidence>
<evidence type="ECO:0000256" key="3">
    <source>
        <dbReference type="ARBA" id="ARBA00009214"/>
    </source>
</evidence>
<feature type="disulfide bond" evidence="23">
    <location>
        <begin position="121"/>
        <end position="139"/>
    </location>
</feature>
<reference evidence="28 29" key="1">
    <citation type="journal article" date="2021" name="Cell">
        <title>Tracing the genetic footprints of vertebrate landing in non-teleost ray-finned fishes.</title>
        <authorList>
            <person name="Bi X."/>
            <person name="Wang K."/>
            <person name="Yang L."/>
            <person name="Pan H."/>
            <person name="Jiang H."/>
            <person name="Wei Q."/>
            <person name="Fang M."/>
            <person name="Yu H."/>
            <person name="Zhu C."/>
            <person name="Cai Y."/>
            <person name="He Y."/>
            <person name="Gan X."/>
            <person name="Zeng H."/>
            <person name="Yu D."/>
            <person name="Zhu Y."/>
            <person name="Jiang H."/>
            <person name="Qiu Q."/>
            <person name="Yang H."/>
            <person name="Zhang Y.E."/>
            <person name="Wang W."/>
            <person name="Zhu M."/>
            <person name="He S."/>
            <person name="Zhang G."/>
        </authorList>
    </citation>
    <scope>NUCLEOTIDE SEQUENCE [LARGE SCALE GENOMIC DNA]</scope>
    <source>
        <strain evidence="28">Bchr_013</strain>
    </source>
</reference>
<dbReference type="GO" id="GO:0044218">
    <property type="term" value="C:other organism cell membrane"/>
    <property type="evidence" value="ECO:0007669"/>
    <property type="project" value="UniProtKB-KW"/>
</dbReference>
<evidence type="ECO:0000256" key="20">
    <source>
        <dbReference type="ARBA" id="ARBA00023298"/>
    </source>
</evidence>
<evidence type="ECO:0000259" key="27">
    <source>
        <dbReference type="PROSITE" id="PS51412"/>
    </source>
</evidence>
<dbReference type="InterPro" id="IPR023415">
    <property type="entry name" value="LDLR_class-A_CS"/>
</dbReference>
<evidence type="ECO:0000256" key="13">
    <source>
        <dbReference type="ARBA" id="ARBA00022859"/>
    </source>
</evidence>
<evidence type="ECO:0000256" key="11">
    <source>
        <dbReference type="ARBA" id="ARBA00022692"/>
    </source>
</evidence>
<keyword evidence="5 24" id="KW-0728">SH3 domain</keyword>
<dbReference type="GO" id="GO:0006958">
    <property type="term" value="P:complement activation, classical pathway"/>
    <property type="evidence" value="ECO:0007669"/>
    <property type="project" value="UniProtKB-KW"/>
</dbReference>
<dbReference type="InterPro" id="IPR001452">
    <property type="entry name" value="SH3_domain"/>
</dbReference>
<dbReference type="InterPro" id="IPR036028">
    <property type="entry name" value="SH3-like_dom_sf"/>
</dbReference>
<comment type="subcellular location">
    <subcellularLocation>
        <location evidence="2">Secreted</location>
    </subcellularLocation>
    <subcellularLocation>
        <location evidence="1">Target cell membrane</location>
        <topology evidence="1">Multi-pass membrane protein</topology>
    </subcellularLocation>
</comment>
<dbReference type="PROSITE" id="PS51412">
    <property type="entry name" value="MACPF_2"/>
    <property type="match status" value="1"/>
</dbReference>